<dbReference type="OMA" id="ICQDWER"/>
<protein>
    <recommendedName>
        <fullName evidence="7">Oxidase ustYa</fullName>
    </recommendedName>
</protein>
<dbReference type="KEGG" id="psq:PUNSTDRAFT_107391"/>
<feature type="transmembrane region" description="Helical" evidence="4">
    <location>
        <begin position="6"/>
        <end position="26"/>
    </location>
</feature>
<proteinExistence type="inferred from homology"/>
<organism evidence="5 6">
    <name type="scientific">Punctularia strigosozonata (strain HHB-11173)</name>
    <name type="common">White-rot fungus</name>
    <dbReference type="NCBI Taxonomy" id="741275"/>
    <lineage>
        <taxon>Eukaryota</taxon>
        <taxon>Fungi</taxon>
        <taxon>Dikarya</taxon>
        <taxon>Basidiomycota</taxon>
        <taxon>Agaricomycotina</taxon>
        <taxon>Agaricomycetes</taxon>
        <taxon>Corticiales</taxon>
        <taxon>Punctulariaceae</taxon>
        <taxon>Punctularia</taxon>
    </lineage>
</organism>
<dbReference type="eggNOG" id="ENOG502SPTB">
    <property type="taxonomic scope" value="Eukaryota"/>
</dbReference>
<name>R7S3Y3_PUNST</name>
<dbReference type="GO" id="GO:0043386">
    <property type="term" value="P:mycotoxin biosynthetic process"/>
    <property type="evidence" value="ECO:0007669"/>
    <property type="project" value="InterPro"/>
</dbReference>
<comment type="pathway">
    <text evidence="1">Mycotoxin biosynthesis.</text>
</comment>
<keyword evidence="4" id="KW-1133">Transmembrane helix</keyword>
<dbReference type="AlphaFoldDB" id="R7S3Y3"/>
<dbReference type="Proteomes" id="UP000054196">
    <property type="component" value="Unassembled WGS sequence"/>
</dbReference>
<dbReference type="HOGENOM" id="CLU_042941_8_0_1"/>
<evidence type="ECO:0000313" key="5">
    <source>
        <dbReference type="EMBL" id="EIN05095.1"/>
    </source>
</evidence>
<evidence type="ECO:0000256" key="3">
    <source>
        <dbReference type="ARBA" id="ARBA00035112"/>
    </source>
</evidence>
<dbReference type="InterPro" id="IPR021765">
    <property type="entry name" value="UstYa-like"/>
</dbReference>
<keyword evidence="2" id="KW-0560">Oxidoreductase</keyword>
<dbReference type="OrthoDB" id="3687641at2759"/>
<keyword evidence="4" id="KW-0812">Transmembrane</keyword>
<dbReference type="GeneID" id="18876086"/>
<gene>
    <name evidence="5" type="ORF">PUNSTDRAFT_107391</name>
</gene>
<sequence>MPTQMAHFIVLLILALNISMMLRVVLRSMNAKLSMHKYSYVGEDYPLWYPIEVGPVAMTFEETGRFALQGPVADAEWDTLRVINTHEGFVRLGPDNRMFSVAMFHELHCVSDVFRVALVDAEDPRAKEHHFQHCLNYLRQLFLCSADATLEPYDFMERDFERDRGGFTRECRDWSAVYEASARNWDWWEEYKLTHRTRPSTFPTS</sequence>
<accession>R7S3Y3</accession>
<dbReference type="EMBL" id="JH687551">
    <property type="protein sequence ID" value="EIN05095.1"/>
    <property type="molecule type" value="Genomic_DNA"/>
</dbReference>
<evidence type="ECO:0000256" key="4">
    <source>
        <dbReference type="SAM" id="Phobius"/>
    </source>
</evidence>
<dbReference type="PANTHER" id="PTHR33365:SF11">
    <property type="entry name" value="TAT PATHWAY SIGNAL SEQUENCE"/>
    <property type="match status" value="1"/>
</dbReference>
<dbReference type="PANTHER" id="PTHR33365">
    <property type="entry name" value="YALI0B05434P"/>
    <property type="match status" value="1"/>
</dbReference>
<evidence type="ECO:0000313" key="6">
    <source>
        <dbReference type="Proteomes" id="UP000054196"/>
    </source>
</evidence>
<evidence type="ECO:0000256" key="1">
    <source>
        <dbReference type="ARBA" id="ARBA00004685"/>
    </source>
</evidence>
<dbReference type="RefSeq" id="XP_007387498.1">
    <property type="nucleotide sequence ID" value="XM_007387436.1"/>
</dbReference>
<evidence type="ECO:0000256" key="2">
    <source>
        <dbReference type="ARBA" id="ARBA00023002"/>
    </source>
</evidence>
<reference evidence="6" key="1">
    <citation type="journal article" date="2012" name="Science">
        <title>The Paleozoic origin of enzymatic lignin decomposition reconstructed from 31 fungal genomes.</title>
        <authorList>
            <person name="Floudas D."/>
            <person name="Binder M."/>
            <person name="Riley R."/>
            <person name="Barry K."/>
            <person name="Blanchette R.A."/>
            <person name="Henrissat B."/>
            <person name="Martinez A.T."/>
            <person name="Otillar R."/>
            <person name="Spatafora J.W."/>
            <person name="Yadav J.S."/>
            <person name="Aerts A."/>
            <person name="Benoit I."/>
            <person name="Boyd A."/>
            <person name="Carlson A."/>
            <person name="Copeland A."/>
            <person name="Coutinho P.M."/>
            <person name="de Vries R.P."/>
            <person name="Ferreira P."/>
            <person name="Findley K."/>
            <person name="Foster B."/>
            <person name="Gaskell J."/>
            <person name="Glotzer D."/>
            <person name="Gorecki P."/>
            <person name="Heitman J."/>
            <person name="Hesse C."/>
            <person name="Hori C."/>
            <person name="Igarashi K."/>
            <person name="Jurgens J.A."/>
            <person name="Kallen N."/>
            <person name="Kersten P."/>
            <person name="Kohler A."/>
            <person name="Kuees U."/>
            <person name="Kumar T.K.A."/>
            <person name="Kuo A."/>
            <person name="LaButti K."/>
            <person name="Larrondo L.F."/>
            <person name="Lindquist E."/>
            <person name="Ling A."/>
            <person name="Lombard V."/>
            <person name="Lucas S."/>
            <person name="Lundell T."/>
            <person name="Martin R."/>
            <person name="McLaughlin D.J."/>
            <person name="Morgenstern I."/>
            <person name="Morin E."/>
            <person name="Murat C."/>
            <person name="Nagy L.G."/>
            <person name="Nolan M."/>
            <person name="Ohm R.A."/>
            <person name="Patyshakuliyeva A."/>
            <person name="Rokas A."/>
            <person name="Ruiz-Duenas F.J."/>
            <person name="Sabat G."/>
            <person name="Salamov A."/>
            <person name="Samejima M."/>
            <person name="Schmutz J."/>
            <person name="Slot J.C."/>
            <person name="St John F."/>
            <person name="Stenlid J."/>
            <person name="Sun H."/>
            <person name="Sun S."/>
            <person name="Syed K."/>
            <person name="Tsang A."/>
            <person name="Wiebenga A."/>
            <person name="Young D."/>
            <person name="Pisabarro A."/>
            <person name="Eastwood D.C."/>
            <person name="Martin F."/>
            <person name="Cullen D."/>
            <person name="Grigoriev I.V."/>
            <person name="Hibbett D.S."/>
        </authorList>
    </citation>
    <scope>NUCLEOTIDE SEQUENCE [LARGE SCALE GENOMIC DNA]</scope>
    <source>
        <strain evidence="6">HHB-11173 SS5</strain>
    </source>
</reference>
<evidence type="ECO:0008006" key="7">
    <source>
        <dbReference type="Google" id="ProtNLM"/>
    </source>
</evidence>
<comment type="similarity">
    <text evidence="3">Belongs to the ustYa family.</text>
</comment>
<dbReference type="Pfam" id="PF11807">
    <property type="entry name" value="UstYa"/>
    <property type="match status" value="1"/>
</dbReference>
<keyword evidence="4" id="KW-0472">Membrane</keyword>
<dbReference type="GO" id="GO:0016491">
    <property type="term" value="F:oxidoreductase activity"/>
    <property type="evidence" value="ECO:0007669"/>
    <property type="project" value="UniProtKB-KW"/>
</dbReference>
<keyword evidence="6" id="KW-1185">Reference proteome</keyword>